<dbReference type="InterPro" id="IPR011880">
    <property type="entry name" value="PA_CoA_ligase"/>
</dbReference>
<protein>
    <submittedName>
        <fullName evidence="2">Phenylacetate-CoA ligase</fullName>
    </submittedName>
</protein>
<keyword evidence="3" id="KW-1185">Reference proteome</keyword>
<dbReference type="Proteomes" id="UP000184529">
    <property type="component" value="Unassembled WGS sequence"/>
</dbReference>
<dbReference type="PANTHER" id="PTHR43845:SF1">
    <property type="entry name" value="BLR5969 PROTEIN"/>
    <property type="match status" value="1"/>
</dbReference>
<dbReference type="InterPro" id="IPR042099">
    <property type="entry name" value="ANL_N_sf"/>
</dbReference>
<evidence type="ECO:0000313" key="3">
    <source>
        <dbReference type="Proteomes" id="UP000184529"/>
    </source>
</evidence>
<sequence>MADYYQKEIETMSRKELAELQFERLKWQVNRCYQNSPFYREKWQKAGFEPRYLRTLADIRNIPVVTKNELRDEQAQHPPFGRFTMAPQNLWRELHPSSGTTGNPVNTIWAEQDVANITDVTARMMWGFGVRPGDIVQNGFSYGLWVAGMSSHYAAKKLGCFVIPIGAQMTNKQIQYFKNPGSHVLLCTPSFALHIAEKMAEEGLSPDQIPLRIGAFGGEGGTQNASTRSRLESGLGIDAYDFYGLAEIGPTFAAECTAKAGLHWAEDHYLIEIINPETMEPCAEGEIGVLVITHLTREATPMVRYWTNDLAKLITEPCACGRTHARSPGGILGRADDLVVYKGAKFYPSQVEKVIRSFDCLSDQYRIELTHDEERGVDICTVVVERTKEILEEDFVPKLKKALKEELMVTPEVSIQPYGYIERTAFKAKRLYDLRKK</sequence>
<dbReference type="PANTHER" id="PTHR43845">
    <property type="entry name" value="BLR5969 PROTEIN"/>
    <property type="match status" value="1"/>
</dbReference>
<dbReference type="STRING" id="1121432.SAMN02745219_00675"/>
<dbReference type="EMBL" id="FQZM01000007">
    <property type="protein sequence ID" value="SHI60207.1"/>
    <property type="molecule type" value="Genomic_DNA"/>
</dbReference>
<gene>
    <name evidence="2" type="ORF">SAMN02745219_00675</name>
</gene>
<dbReference type="Pfam" id="PF14535">
    <property type="entry name" value="AMP-binding_C_2"/>
    <property type="match status" value="1"/>
</dbReference>
<keyword evidence="2" id="KW-0436">Ligase</keyword>
<dbReference type="Gene3D" id="3.30.300.30">
    <property type="match status" value="1"/>
</dbReference>
<dbReference type="GO" id="GO:0047475">
    <property type="term" value="F:phenylacetate-CoA ligase activity"/>
    <property type="evidence" value="ECO:0007669"/>
    <property type="project" value="InterPro"/>
</dbReference>
<accession>A0A1M6CGR9</accession>
<dbReference type="SUPFAM" id="SSF56801">
    <property type="entry name" value="Acetyl-CoA synthetase-like"/>
    <property type="match status" value="1"/>
</dbReference>
<reference evidence="3" key="1">
    <citation type="submission" date="2016-11" db="EMBL/GenBank/DDBJ databases">
        <authorList>
            <person name="Varghese N."/>
            <person name="Submissions S."/>
        </authorList>
    </citation>
    <scope>NUCLEOTIDE SEQUENCE [LARGE SCALE GENOMIC DNA]</scope>
    <source>
        <strain evidence="3">DSM 16057</strain>
    </source>
</reference>
<dbReference type="InterPro" id="IPR028154">
    <property type="entry name" value="AMP-dep_Lig_C"/>
</dbReference>
<proteinExistence type="predicted"/>
<dbReference type="CDD" id="cd05913">
    <property type="entry name" value="PaaK"/>
    <property type="match status" value="1"/>
</dbReference>
<dbReference type="InterPro" id="IPR045851">
    <property type="entry name" value="AMP-bd_C_sf"/>
</dbReference>
<feature type="domain" description="AMP-dependent ligase C-terminal" evidence="1">
    <location>
        <begin position="343"/>
        <end position="435"/>
    </location>
</feature>
<evidence type="ECO:0000259" key="1">
    <source>
        <dbReference type="Pfam" id="PF14535"/>
    </source>
</evidence>
<dbReference type="Gene3D" id="3.40.50.12780">
    <property type="entry name" value="N-terminal domain of ligase-like"/>
    <property type="match status" value="1"/>
</dbReference>
<name>A0A1M6CGR9_9FIRM</name>
<dbReference type="AlphaFoldDB" id="A0A1M6CGR9"/>
<dbReference type="OrthoDB" id="580775at2"/>
<evidence type="ECO:0000313" key="2">
    <source>
        <dbReference type="EMBL" id="SHI60207.1"/>
    </source>
</evidence>
<dbReference type="GO" id="GO:0010124">
    <property type="term" value="P:phenylacetate catabolic process"/>
    <property type="evidence" value="ECO:0007669"/>
    <property type="project" value="InterPro"/>
</dbReference>
<dbReference type="RefSeq" id="WP_072867352.1">
    <property type="nucleotide sequence ID" value="NZ_FQZM01000007.1"/>
</dbReference>
<organism evidence="2 3">
    <name type="scientific">Desulfofundulus thermosubterraneus DSM 16057</name>
    <dbReference type="NCBI Taxonomy" id="1121432"/>
    <lineage>
        <taxon>Bacteria</taxon>
        <taxon>Bacillati</taxon>
        <taxon>Bacillota</taxon>
        <taxon>Clostridia</taxon>
        <taxon>Eubacteriales</taxon>
        <taxon>Peptococcaceae</taxon>
        <taxon>Desulfofundulus</taxon>
    </lineage>
</organism>